<dbReference type="AlphaFoldDB" id="A0A6G1IV72"/>
<reference evidence="3" key="1">
    <citation type="journal article" date="2020" name="Stud. Mycol.">
        <title>101 Dothideomycetes genomes: a test case for predicting lifestyles and emergence of pathogens.</title>
        <authorList>
            <person name="Haridas S."/>
            <person name="Albert R."/>
            <person name="Binder M."/>
            <person name="Bloem J."/>
            <person name="Labutti K."/>
            <person name="Salamov A."/>
            <person name="Andreopoulos B."/>
            <person name="Baker S."/>
            <person name="Barry K."/>
            <person name="Bills G."/>
            <person name="Bluhm B."/>
            <person name="Cannon C."/>
            <person name="Castanera R."/>
            <person name="Culley D."/>
            <person name="Daum C."/>
            <person name="Ezra D."/>
            <person name="Gonzalez J."/>
            <person name="Henrissat B."/>
            <person name="Kuo A."/>
            <person name="Liang C."/>
            <person name="Lipzen A."/>
            <person name="Lutzoni F."/>
            <person name="Magnuson J."/>
            <person name="Mondo S."/>
            <person name="Nolan M."/>
            <person name="Ohm R."/>
            <person name="Pangilinan J."/>
            <person name="Park H.-J."/>
            <person name="Ramirez L."/>
            <person name="Alfaro M."/>
            <person name="Sun H."/>
            <person name="Tritt A."/>
            <person name="Yoshinaga Y."/>
            <person name="Zwiers L.-H."/>
            <person name="Turgeon B."/>
            <person name="Goodwin S."/>
            <person name="Spatafora J."/>
            <person name="Crous P."/>
            <person name="Grigoriev I."/>
        </authorList>
    </citation>
    <scope>NUCLEOTIDE SEQUENCE</scope>
    <source>
        <strain evidence="3">CBS 122367</strain>
    </source>
</reference>
<keyword evidence="1" id="KW-0378">Hydrolase</keyword>
<organism evidence="3 4">
    <name type="scientific">Lentithecium fluviatile CBS 122367</name>
    <dbReference type="NCBI Taxonomy" id="1168545"/>
    <lineage>
        <taxon>Eukaryota</taxon>
        <taxon>Fungi</taxon>
        <taxon>Dikarya</taxon>
        <taxon>Ascomycota</taxon>
        <taxon>Pezizomycotina</taxon>
        <taxon>Dothideomycetes</taxon>
        <taxon>Pleosporomycetidae</taxon>
        <taxon>Pleosporales</taxon>
        <taxon>Massarineae</taxon>
        <taxon>Lentitheciaceae</taxon>
        <taxon>Lentithecium</taxon>
    </lineage>
</organism>
<dbReference type="PANTHER" id="PTHR20963:SF43">
    <property type="entry name" value="PUTATIVE (AFU_ORTHOLOGUE AFUA_7G01240)-RELATED"/>
    <property type="match status" value="1"/>
</dbReference>
<keyword evidence="2" id="KW-0732">Signal</keyword>
<evidence type="ECO:0000256" key="2">
    <source>
        <dbReference type="SAM" id="SignalP"/>
    </source>
</evidence>
<dbReference type="GO" id="GO:0003993">
    <property type="term" value="F:acid phosphatase activity"/>
    <property type="evidence" value="ECO:0007669"/>
    <property type="project" value="TreeGrafter"/>
</dbReference>
<dbReference type="Gene3D" id="3.40.50.1240">
    <property type="entry name" value="Phosphoglycerate mutase-like"/>
    <property type="match status" value="1"/>
</dbReference>
<name>A0A6G1IV72_9PLEO</name>
<dbReference type="InterPro" id="IPR000560">
    <property type="entry name" value="His_Pase_clade-2"/>
</dbReference>
<dbReference type="OrthoDB" id="6509975at2759"/>
<dbReference type="PANTHER" id="PTHR20963">
    <property type="entry name" value="MULTIPLE INOSITOL POLYPHOSPHATE PHOSPHATASE-RELATED"/>
    <property type="match status" value="1"/>
</dbReference>
<evidence type="ECO:0000313" key="4">
    <source>
        <dbReference type="Proteomes" id="UP000799291"/>
    </source>
</evidence>
<keyword evidence="4" id="KW-1185">Reference proteome</keyword>
<sequence>MLRTLRLAVFVCFVASILPAQAHGPTFWPNQQPLLPLDSTIDDVSYVSRHWGQLSTYKNLPPGEFGVKNVGLPDGCQLEQVHLLQRHAERFPHPGDEQDGLNIEIFTRKVSKAIEAGKTFEGPLEFINTWRNMLGGELLTGTGAMAEIASGVQFWNTYGRALYNASSGQLGYRPDDAERKPLLRGTTQSRIHNSLMNWSLGFFGPSYQQTAAFPKNWTDYFRTIVIPEDSVKKWNNTLASQHCCNNSQVTTIGDNHMWNYTALYSSHISHRLSKYTPKHFHLSVKDTYAMQLLCAYETQYLGVSEFCSLFTRNEWEGFENSLDIRFFYNHAFGNPTARAQGIGYVEELLARLQGKLINESDSSVNSSITNNEEMFPLGMKFYADFTHDKMVLGALTALSIDHFKHLPNLHQYPPDKNRLFKVSHLVPFTARLITEIIGCDSAHPKPEKHERVRYYASQYGYDSDTKEGKHRFVRMKLNGAVLPLSSARGGACKGRTDEMCPLENFVESQEKAKERANYREACFGDYEVPTDGRDLDGTVPKE</sequence>
<dbReference type="SUPFAM" id="SSF53254">
    <property type="entry name" value="Phosphoglycerate mutase-like"/>
    <property type="match status" value="1"/>
</dbReference>
<accession>A0A6G1IV72</accession>
<evidence type="ECO:0000256" key="1">
    <source>
        <dbReference type="ARBA" id="ARBA00022801"/>
    </source>
</evidence>
<proteinExistence type="predicted"/>
<dbReference type="Proteomes" id="UP000799291">
    <property type="component" value="Unassembled WGS sequence"/>
</dbReference>
<gene>
    <name evidence="3" type="ORF">K458DRAFT_343087</name>
</gene>
<dbReference type="InterPro" id="IPR029033">
    <property type="entry name" value="His_PPase_superfam"/>
</dbReference>
<protein>
    <submittedName>
        <fullName evidence="3">Phosphoglycerate mutase-like protein</fullName>
    </submittedName>
</protein>
<dbReference type="CDD" id="cd07061">
    <property type="entry name" value="HP_HAP_like"/>
    <property type="match status" value="1"/>
</dbReference>
<feature type="chain" id="PRO_5026028250" evidence="2">
    <location>
        <begin position="23"/>
        <end position="542"/>
    </location>
</feature>
<dbReference type="Pfam" id="PF00328">
    <property type="entry name" value="His_Phos_2"/>
    <property type="match status" value="1"/>
</dbReference>
<feature type="signal peptide" evidence="2">
    <location>
        <begin position="1"/>
        <end position="22"/>
    </location>
</feature>
<dbReference type="EMBL" id="MU005589">
    <property type="protein sequence ID" value="KAF2682005.1"/>
    <property type="molecule type" value="Genomic_DNA"/>
</dbReference>
<evidence type="ECO:0000313" key="3">
    <source>
        <dbReference type="EMBL" id="KAF2682005.1"/>
    </source>
</evidence>